<dbReference type="InterPro" id="IPR052155">
    <property type="entry name" value="Biofilm_reg_signaling"/>
</dbReference>
<dbReference type="SUPFAM" id="SSF55785">
    <property type="entry name" value="PYP-like sensor domain (PAS domain)"/>
    <property type="match status" value="1"/>
</dbReference>
<dbReference type="NCBIfam" id="TIGR00254">
    <property type="entry name" value="GGDEF"/>
    <property type="match status" value="1"/>
</dbReference>
<dbReference type="Pfam" id="PF13188">
    <property type="entry name" value="PAS_8"/>
    <property type="match status" value="1"/>
</dbReference>
<proteinExistence type="predicted"/>
<evidence type="ECO:0000313" key="4">
    <source>
        <dbReference type="Proteomes" id="UP001235712"/>
    </source>
</evidence>
<comment type="caution">
    <text evidence="3">The sequence shown here is derived from an EMBL/GenBank/DDBJ whole genome shotgun (WGS) entry which is preliminary data.</text>
</comment>
<accession>A0ABT9NW29</accession>
<dbReference type="Pfam" id="PF01590">
    <property type="entry name" value="GAF"/>
    <property type="match status" value="1"/>
</dbReference>
<dbReference type="PANTHER" id="PTHR44757:SF2">
    <property type="entry name" value="BIOFILM ARCHITECTURE MAINTENANCE PROTEIN MBAA"/>
    <property type="match status" value="1"/>
</dbReference>
<dbReference type="InterPro" id="IPR035965">
    <property type="entry name" value="PAS-like_dom_sf"/>
</dbReference>
<sequence>MAGHVVGDDIGDVSYGAYTDVDRQEQARIEAVHALGLIERPVAEGIDRLVELAAELCRTENATINIVDEEWLHSIAAVGGPKGSFPREDIPCDLVVRSGQELVVENATTVPILANSPVVDGTIARMGFYASVPLRTLTGHVVGTLCAYDEQERTFTAEQLKMLRILADHAIGIFQMADALERARHATEQLARRSRQAQESQQGRRSAEELLGAVFRHAADGIVVVAVSGTETGRIVHANPAAQTLTGRSGLVGLTLEDVVAGQVPVALGAGVADDGTAARRALLEDLDRLVTQPAGTFPNDTVQHRTRMSIGTGHLLVNLVITLTRDAEGSPEHALVQMRDVTAQQVHEQWLERQARTDPLTGLGNRTALRERLRAAIGSLPVTTGDTGLGVVMIDLDELRAVNDARGQGAGDDLIRRTARALADVVPDGSFTARLGGDEFVVLTGEATEESVREESGRVQRALAEVANRFGADTGLTVTTALGVMFTQDPAIDPDELLRATAATLAENKRRRGSAAATARIPGQRVPAEPPALYAVPSLAGSQPLAYPAPTPAPRHAPQPGDVAHPAQSRRH</sequence>
<dbReference type="EMBL" id="JAUSQZ010000001">
    <property type="protein sequence ID" value="MDP9824354.1"/>
    <property type="molecule type" value="Genomic_DNA"/>
</dbReference>
<dbReference type="SMART" id="SM00267">
    <property type="entry name" value="GGDEF"/>
    <property type="match status" value="1"/>
</dbReference>
<feature type="domain" description="GGDEF" evidence="2">
    <location>
        <begin position="388"/>
        <end position="523"/>
    </location>
</feature>
<dbReference type="SUPFAM" id="SSF55073">
    <property type="entry name" value="Nucleotide cyclase"/>
    <property type="match status" value="1"/>
</dbReference>
<dbReference type="InterPro" id="IPR029016">
    <property type="entry name" value="GAF-like_dom_sf"/>
</dbReference>
<keyword evidence="4" id="KW-1185">Reference proteome</keyword>
<dbReference type="Gene3D" id="3.30.450.40">
    <property type="match status" value="1"/>
</dbReference>
<dbReference type="PROSITE" id="PS50887">
    <property type="entry name" value="GGDEF"/>
    <property type="match status" value="1"/>
</dbReference>
<dbReference type="Gene3D" id="3.30.70.270">
    <property type="match status" value="1"/>
</dbReference>
<dbReference type="InterPro" id="IPR000014">
    <property type="entry name" value="PAS"/>
</dbReference>
<feature type="compositionally biased region" description="Pro residues" evidence="1">
    <location>
        <begin position="548"/>
        <end position="558"/>
    </location>
</feature>
<dbReference type="PANTHER" id="PTHR44757">
    <property type="entry name" value="DIGUANYLATE CYCLASE DGCP"/>
    <property type="match status" value="1"/>
</dbReference>
<evidence type="ECO:0000256" key="1">
    <source>
        <dbReference type="SAM" id="MobiDB-lite"/>
    </source>
</evidence>
<dbReference type="InterPro" id="IPR000160">
    <property type="entry name" value="GGDEF_dom"/>
</dbReference>
<name>A0ABT9NW29_9ACTN</name>
<dbReference type="CDD" id="cd01949">
    <property type="entry name" value="GGDEF"/>
    <property type="match status" value="1"/>
</dbReference>
<dbReference type="RefSeq" id="WP_307236746.1">
    <property type="nucleotide sequence ID" value="NZ_JAUSQZ010000001.1"/>
</dbReference>
<dbReference type="SUPFAM" id="SSF55781">
    <property type="entry name" value="GAF domain-like"/>
    <property type="match status" value="1"/>
</dbReference>
<dbReference type="Proteomes" id="UP001235712">
    <property type="component" value="Unassembled WGS sequence"/>
</dbReference>
<dbReference type="SMART" id="SM00065">
    <property type="entry name" value="GAF"/>
    <property type="match status" value="1"/>
</dbReference>
<dbReference type="InterPro" id="IPR029787">
    <property type="entry name" value="Nucleotide_cyclase"/>
</dbReference>
<protein>
    <submittedName>
        <fullName evidence="3">Diguanylate cyclase (GGDEF)-like protein</fullName>
    </submittedName>
</protein>
<reference evidence="3 4" key="1">
    <citation type="submission" date="2023-07" db="EMBL/GenBank/DDBJ databases">
        <title>Sequencing the genomes of 1000 actinobacteria strains.</title>
        <authorList>
            <person name="Klenk H.-P."/>
        </authorList>
    </citation>
    <scope>NUCLEOTIDE SEQUENCE [LARGE SCALE GENOMIC DNA]</scope>
    <source>
        <strain evidence="3 4">DSM 44388</strain>
    </source>
</reference>
<dbReference type="InterPro" id="IPR003018">
    <property type="entry name" value="GAF"/>
</dbReference>
<evidence type="ECO:0000313" key="3">
    <source>
        <dbReference type="EMBL" id="MDP9824354.1"/>
    </source>
</evidence>
<dbReference type="Gene3D" id="3.30.450.20">
    <property type="entry name" value="PAS domain"/>
    <property type="match status" value="1"/>
</dbReference>
<gene>
    <name evidence="3" type="ORF">J2S57_000103</name>
</gene>
<dbReference type="InterPro" id="IPR043128">
    <property type="entry name" value="Rev_trsase/Diguanyl_cyclase"/>
</dbReference>
<dbReference type="Pfam" id="PF00990">
    <property type="entry name" value="GGDEF"/>
    <property type="match status" value="1"/>
</dbReference>
<feature type="region of interest" description="Disordered" evidence="1">
    <location>
        <begin position="543"/>
        <end position="573"/>
    </location>
</feature>
<feature type="region of interest" description="Disordered" evidence="1">
    <location>
        <begin position="508"/>
        <end position="530"/>
    </location>
</feature>
<organism evidence="3 4">
    <name type="scientific">Kineosporia succinea</name>
    <dbReference type="NCBI Taxonomy" id="84632"/>
    <lineage>
        <taxon>Bacteria</taxon>
        <taxon>Bacillati</taxon>
        <taxon>Actinomycetota</taxon>
        <taxon>Actinomycetes</taxon>
        <taxon>Kineosporiales</taxon>
        <taxon>Kineosporiaceae</taxon>
        <taxon>Kineosporia</taxon>
    </lineage>
</organism>
<evidence type="ECO:0000259" key="2">
    <source>
        <dbReference type="PROSITE" id="PS50887"/>
    </source>
</evidence>